<comment type="subcellular location">
    <subcellularLocation>
        <location evidence="13">Cell membrane</location>
        <topology evidence="13">Single-pass membrane protein</topology>
    </subcellularLocation>
    <subcellularLocation>
        <location evidence="12">Endomembrane system</location>
        <topology evidence="12">Single-pass membrane protein</topology>
    </subcellularLocation>
</comment>
<evidence type="ECO:0000256" key="12">
    <source>
        <dbReference type="ARBA" id="ARBA00037847"/>
    </source>
</evidence>
<keyword evidence="8 13" id="KW-0406">Ion transport</keyword>
<protein>
    <recommendedName>
        <fullName evidence="13">ATP synthase subunit b</fullName>
    </recommendedName>
    <alternativeName>
        <fullName evidence="13">ATP synthase F(0) sector subunit b</fullName>
    </alternativeName>
    <alternativeName>
        <fullName evidence="13">ATPase subunit I</fullName>
    </alternativeName>
    <alternativeName>
        <fullName evidence="13">F-type ATPase subunit b</fullName>
        <shortName evidence="13">F-ATPase subunit b</shortName>
    </alternativeName>
</protein>
<evidence type="ECO:0000256" key="4">
    <source>
        <dbReference type="ARBA" id="ARBA00022547"/>
    </source>
</evidence>
<evidence type="ECO:0000256" key="11">
    <source>
        <dbReference type="ARBA" id="ARBA00025198"/>
    </source>
</evidence>
<accession>A0ABY7WNH2</accession>
<evidence type="ECO:0000256" key="7">
    <source>
        <dbReference type="ARBA" id="ARBA00022989"/>
    </source>
</evidence>
<dbReference type="InterPro" id="IPR028987">
    <property type="entry name" value="ATP_synth_B-like_membr_sf"/>
</dbReference>
<evidence type="ECO:0000256" key="9">
    <source>
        <dbReference type="ARBA" id="ARBA00023136"/>
    </source>
</evidence>
<dbReference type="Pfam" id="PF00430">
    <property type="entry name" value="ATP-synt_B"/>
    <property type="match status" value="1"/>
</dbReference>
<keyword evidence="6 13" id="KW-0375">Hydrogen ion transport</keyword>
<keyword evidence="4 13" id="KW-0138">CF(0)</keyword>
<dbReference type="HAMAP" id="MF_01398">
    <property type="entry name" value="ATP_synth_b_bprime"/>
    <property type="match status" value="1"/>
</dbReference>
<proteinExistence type="inferred from homology"/>
<evidence type="ECO:0000256" key="14">
    <source>
        <dbReference type="RuleBase" id="RU003848"/>
    </source>
</evidence>
<dbReference type="SUPFAM" id="SSF81573">
    <property type="entry name" value="F1F0 ATP synthase subunit B, membrane domain"/>
    <property type="match status" value="1"/>
</dbReference>
<dbReference type="InterPro" id="IPR005864">
    <property type="entry name" value="ATP_synth_F0_bsu_bac"/>
</dbReference>
<evidence type="ECO:0000256" key="3">
    <source>
        <dbReference type="ARBA" id="ARBA00022475"/>
    </source>
</evidence>
<dbReference type="Gene3D" id="6.10.250.1580">
    <property type="match status" value="1"/>
</dbReference>
<evidence type="ECO:0000256" key="10">
    <source>
        <dbReference type="ARBA" id="ARBA00023310"/>
    </source>
</evidence>
<dbReference type="InterPro" id="IPR002146">
    <property type="entry name" value="ATP_synth_b/b'su_bac/chlpt"/>
</dbReference>
<gene>
    <name evidence="13 15" type="primary">atpF</name>
    <name evidence="15" type="ORF">PQ472_07480</name>
</gene>
<keyword evidence="10 13" id="KW-0066">ATP synthesis</keyword>
<evidence type="ECO:0000313" key="15">
    <source>
        <dbReference type="EMBL" id="WDF81767.1"/>
    </source>
</evidence>
<comment type="subunit">
    <text evidence="13">F-type ATPases have 2 components, F(1) - the catalytic core - and F(0) - the membrane proton channel. F(1) has five subunits: alpha(3), beta(3), gamma(1), delta(1), epsilon(1). F(0) has three main subunits: a(1), b(2) and c(10-14). The alpha and beta chains form an alternating ring which encloses part of the gamma chain. F(1) is attached to F(0) by a central stalk formed by the gamma and epsilon chains, while a peripheral stalk is formed by the delta and b chains.</text>
</comment>
<name>A0ABY7WNH2_9LACO</name>
<dbReference type="NCBIfam" id="TIGR01144">
    <property type="entry name" value="ATP_synt_b"/>
    <property type="match status" value="1"/>
</dbReference>
<dbReference type="CDD" id="cd06503">
    <property type="entry name" value="ATP-synt_Fo_b"/>
    <property type="match status" value="1"/>
</dbReference>
<feature type="transmembrane region" description="Helical" evidence="13">
    <location>
        <begin position="16"/>
        <end position="35"/>
    </location>
</feature>
<comment type="function">
    <text evidence="13">Component of the F(0) channel, it forms part of the peripheral stalk, linking F(1) to F(0).</text>
</comment>
<evidence type="ECO:0000256" key="8">
    <source>
        <dbReference type="ARBA" id="ARBA00023065"/>
    </source>
</evidence>
<dbReference type="Proteomes" id="UP001220377">
    <property type="component" value="Chromosome"/>
</dbReference>
<keyword evidence="7 13" id="KW-1133">Transmembrane helix</keyword>
<keyword evidence="16" id="KW-1185">Reference proteome</keyword>
<organism evidence="15 16">
    <name type="scientific">Lacticaseibacillus pabuli</name>
    <dbReference type="NCBI Taxonomy" id="3025672"/>
    <lineage>
        <taxon>Bacteria</taxon>
        <taxon>Bacillati</taxon>
        <taxon>Bacillota</taxon>
        <taxon>Bacilli</taxon>
        <taxon>Lactobacillales</taxon>
        <taxon>Lactobacillaceae</taxon>
        <taxon>Lacticaseibacillus</taxon>
    </lineage>
</organism>
<evidence type="ECO:0000256" key="2">
    <source>
        <dbReference type="ARBA" id="ARBA00022448"/>
    </source>
</evidence>
<dbReference type="PANTHER" id="PTHR33445:SF1">
    <property type="entry name" value="ATP SYNTHASE SUBUNIT B"/>
    <property type="match status" value="1"/>
</dbReference>
<evidence type="ECO:0000256" key="1">
    <source>
        <dbReference type="ARBA" id="ARBA00005513"/>
    </source>
</evidence>
<evidence type="ECO:0000256" key="13">
    <source>
        <dbReference type="HAMAP-Rule" id="MF_01398"/>
    </source>
</evidence>
<evidence type="ECO:0000256" key="5">
    <source>
        <dbReference type="ARBA" id="ARBA00022692"/>
    </source>
</evidence>
<sequence length="167" mass="17966">MMFGTISAAALELGDFLFGLVTFICLMLLVGKFAWKPVTKMMTDRQSKITGDLDYADKSKNEAKELLEKRQGELKNTQAEAVSILNTAKANGEKQSKEIVASAHEEASSIKNKAQADIAQAKADALNGARDQVADLSVTIASKIIGKSLNADDQQALIDDYIKGLGD</sequence>
<reference evidence="15 16" key="1">
    <citation type="submission" date="2023-02" db="EMBL/GenBank/DDBJ databases">
        <title>Genome sequence of Lacticaseibacillus sp. KACC 23028.</title>
        <authorList>
            <person name="Kim S."/>
            <person name="Heo J."/>
            <person name="Kwon S.-W."/>
        </authorList>
    </citation>
    <scope>NUCLEOTIDE SEQUENCE [LARGE SCALE GENOMIC DNA]</scope>
    <source>
        <strain evidence="15 16">KACC 23028</strain>
    </source>
</reference>
<evidence type="ECO:0000256" key="6">
    <source>
        <dbReference type="ARBA" id="ARBA00022781"/>
    </source>
</evidence>
<keyword evidence="2 13" id="KW-0813">Transport</keyword>
<dbReference type="InterPro" id="IPR050059">
    <property type="entry name" value="ATP_synthase_B_chain"/>
</dbReference>
<comment type="function">
    <text evidence="11 13">F(1)F(0) ATP synthase produces ATP from ADP in the presence of a proton or sodium gradient. F-type ATPases consist of two structural domains, F(1) containing the extramembraneous catalytic core and F(0) containing the membrane proton channel, linked together by a central stalk and a peripheral stalk. During catalysis, ATP synthesis in the catalytic domain of F(1) is coupled via a rotary mechanism of the central stalk subunits to proton translocation.</text>
</comment>
<keyword evidence="3 13" id="KW-1003">Cell membrane</keyword>
<evidence type="ECO:0000313" key="16">
    <source>
        <dbReference type="Proteomes" id="UP001220377"/>
    </source>
</evidence>
<comment type="similarity">
    <text evidence="1 13 14">Belongs to the ATPase B chain family.</text>
</comment>
<keyword evidence="5 13" id="KW-0812">Transmembrane</keyword>
<dbReference type="PANTHER" id="PTHR33445">
    <property type="entry name" value="ATP SYNTHASE SUBUNIT B', CHLOROPLASTIC"/>
    <property type="match status" value="1"/>
</dbReference>
<keyword evidence="9 13" id="KW-0472">Membrane</keyword>
<dbReference type="EMBL" id="CP117884">
    <property type="protein sequence ID" value="WDF81767.1"/>
    <property type="molecule type" value="Genomic_DNA"/>
</dbReference>